<accession>A0A3A3GYH9</accession>
<dbReference type="CDD" id="cd03801">
    <property type="entry name" value="GT4_PimA-like"/>
    <property type="match status" value="1"/>
</dbReference>
<dbReference type="PANTHER" id="PTHR46656">
    <property type="entry name" value="PUTATIVE-RELATED"/>
    <property type="match status" value="1"/>
</dbReference>
<dbReference type="AlphaFoldDB" id="A0A3A3GYH9"/>
<comment type="caution">
    <text evidence="1">The sequence shown here is derived from an EMBL/GenBank/DDBJ whole genome shotgun (WGS) entry which is preliminary data.</text>
</comment>
<proteinExistence type="predicted"/>
<evidence type="ECO:0000313" key="2">
    <source>
        <dbReference type="Proteomes" id="UP000266177"/>
    </source>
</evidence>
<protein>
    <submittedName>
        <fullName evidence="1">Glycosyltransferase</fullName>
    </submittedName>
</protein>
<sequence length="370" mass="42039">MSGETAIHNIGTLFEPTGYAKANRQLLLQFIRRGIYPKFSPVHPEVVHTPMAPDIAAELTTLMHRPLAPRHTVLFHYPAHAFYRDPARYSIGMTMFECNRLSFTWARRCSMMDEVWVPSTFNRDTFIQSGVPAHKLRVMPYGTDPDVYHPGAPPLPVPGRREYAFLSVCSFDERKGIDFLLRAFLAEFSPSEDVCLIIKTRASTAEEIGRQHAYVNNLASQLTGRANESVILLSTVHSWSEEDLARLYTCADSYVLPTRGEGWSMTVMEAMAAGRPVITTRWSAHLDFVNDQNGYLIDVERFTPFLPSQSRLLWALPSVAHLRQLMRHVHTHRQEAAAKAALGRHTVIGMYTWEASALRMLQRLQEIDSR</sequence>
<gene>
    <name evidence="1" type="ORF">DQX05_13640</name>
</gene>
<reference evidence="1 2" key="1">
    <citation type="submission" date="2018-09" db="EMBL/GenBank/DDBJ databases">
        <title>Paenibacillus SK2017-BO5.</title>
        <authorList>
            <person name="Piskunova J.V."/>
            <person name="Dubiley S.A."/>
            <person name="Severinov K.V."/>
        </authorList>
    </citation>
    <scope>NUCLEOTIDE SEQUENCE [LARGE SCALE GENOMIC DNA]</scope>
    <source>
        <strain evidence="1 2">BO5</strain>
    </source>
</reference>
<dbReference type="Proteomes" id="UP000266177">
    <property type="component" value="Unassembled WGS sequence"/>
</dbReference>
<evidence type="ECO:0000313" key="1">
    <source>
        <dbReference type="EMBL" id="RJG23287.1"/>
    </source>
</evidence>
<dbReference type="EMBL" id="QYZD01000011">
    <property type="protein sequence ID" value="RJG23287.1"/>
    <property type="molecule type" value="Genomic_DNA"/>
</dbReference>
<organism evidence="1 2">
    <name type="scientific">Paenibacillus thiaminolyticus</name>
    <name type="common">Bacillus thiaminolyticus</name>
    <dbReference type="NCBI Taxonomy" id="49283"/>
    <lineage>
        <taxon>Bacteria</taxon>
        <taxon>Bacillati</taxon>
        <taxon>Bacillota</taxon>
        <taxon>Bacilli</taxon>
        <taxon>Bacillales</taxon>
        <taxon>Paenibacillaceae</taxon>
        <taxon>Paenibacillus</taxon>
    </lineage>
</organism>
<dbReference type="Pfam" id="PF13692">
    <property type="entry name" value="Glyco_trans_1_4"/>
    <property type="match status" value="1"/>
</dbReference>
<dbReference type="PANTHER" id="PTHR46656:SF3">
    <property type="entry name" value="PUTATIVE-RELATED"/>
    <property type="match status" value="1"/>
</dbReference>
<name>A0A3A3GYH9_PANTH</name>
<dbReference type="OrthoDB" id="440232at2"/>
<keyword evidence="1" id="KW-0808">Transferase</keyword>
<dbReference type="GO" id="GO:0016740">
    <property type="term" value="F:transferase activity"/>
    <property type="evidence" value="ECO:0007669"/>
    <property type="project" value="UniProtKB-KW"/>
</dbReference>
<dbReference type="SUPFAM" id="SSF53756">
    <property type="entry name" value="UDP-Glycosyltransferase/glycogen phosphorylase"/>
    <property type="match status" value="1"/>
</dbReference>
<dbReference type="RefSeq" id="WP_119794157.1">
    <property type="nucleotide sequence ID" value="NZ_QYZD01000011.1"/>
</dbReference>
<dbReference type="Gene3D" id="3.40.50.2000">
    <property type="entry name" value="Glycogen Phosphorylase B"/>
    <property type="match status" value="1"/>
</dbReference>